<name>A0A323TV43_9BACI</name>
<evidence type="ECO:0000256" key="1">
    <source>
        <dbReference type="ARBA" id="ARBA00022679"/>
    </source>
</evidence>
<dbReference type="PANTHER" id="PTHR30185:SF13">
    <property type="entry name" value="LICABCH OPERON REGULATOR-RELATED"/>
    <property type="match status" value="1"/>
</dbReference>
<dbReference type="SUPFAM" id="SSF55804">
    <property type="entry name" value="Phoshotransferase/anion transport protein"/>
    <property type="match status" value="1"/>
</dbReference>
<keyword evidence="10" id="KW-1185">Reference proteome</keyword>
<dbReference type="InterPro" id="IPR002178">
    <property type="entry name" value="PTS_EIIA_type-2_dom"/>
</dbReference>
<evidence type="ECO:0000259" key="6">
    <source>
        <dbReference type="PROSITE" id="PS51094"/>
    </source>
</evidence>
<dbReference type="CDD" id="cd05568">
    <property type="entry name" value="PTS_IIB_bgl_like"/>
    <property type="match status" value="1"/>
</dbReference>
<keyword evidence="1" id="KW-0808">Transferase</keyword>
<sequence>MNRGRISMDIRLQKIIKKLLEVKEPITSSELAASLLVSSKTVRNDIKVLNQQLKVIDARIESYRGKGYQLFTENNKGIQEFLENHSDIKREDIPSKHEERVRFLMERLLFNSDYIKVEDLADTLYISRSTLQNELKTIREILKKYHLNIEQKPHYGIRVIGNEAQIRFCISEYIFNQKSTFAGNSEDWLQILPNEELKTIQDITLAKLREHKTMISDISLQNLITHIAIACKRIREDYSIQMVQDEMLELEKQEKYKVATEIVRDIESSLKVKFSKYEVAYVTIHLQGTKLANSNLKNEEVTSLINDEITDVVTEMIKRIDDKFNLHIHQDEDLPVELSLHLKPAINRYKYNMNIRNPMLEDIKAKYPLSFEAALIGKEVLSEKLNIKIDENEVGYLALHIEVAQERQKKNTEYVPRCLIVCASGLGSAQLLKYKLQTTFGDQLIIMGTTEYHNLSNQSLHNIDFIISTIPIREEMPIPVKTVSTILSDTDLINLEKVISQENFTVETYLREEYTFLNKDFQHHEEVIKFICNKLTEADEVDDTYLDSVLKRENYSPTSFGNLVAIPHPLDPQTDDTFWSIITLKKPILWIDKPVQFVVLLNIAKNNQANLKPMYTSLMQLLDDRNKVTGFLQCKTFDQLKSLIKNME</sequence>
<dbReference type="Pfam" id="PF00359">
    <property type="entry name" value="PTS_EIIA_2"/>
    <property type="match status" value="1"/>
</dbReference>
<comment type="caution">
    <text evidence="9">The sequence shown here is derived from an EMBL/GenBank/DDBJ whole genome shotgun (WGS) entry which is preliminary data.</text>
</comment>
<dbReference type="PROSITE" id="PS51099">
    <property type="entry name" value="PTS_EIIB_TYPE_2"/>
    <property type="match status" value="1"/>
</dbReference>
<evidence type="ECO:0000259" key="7">
    <source>
        <dbReference type="PROSITE" id="PS51099"/>
    </source>
</evidence>
<dbReference type="InterPro" id="IPR013196">
    <property type="entry name" value="HTH_11"/>
</dbReference>
<keyword evidence="3" id="KW-0805">Transcription regulation</keyword>
<evidence type="ECO:0000256" key="3">
    <source>
        <dbReference type="ARBA" id="ARBA00023015"/>
    </source>
</evidence>
<feature type="domain" description="PTS EIIA type-2" evidence="6">
    <location>
        <begin position="508"/>
        <end position="647"/>
    </location>
</feature>
<evidence type="ECO:0000256" key="4">
    <source>
        <dbReference type="ARBA" id="ARBA00023159"/>
    </source>
</evidence>
<dbReference type="Gene3D" id="3.40.50.2300">
    <property type="match status" value="1"/>
</dbReference>
<dbReference type="Gene3D" id="1.10.1790.10">
    <property type="entry name" value="PRD domain"/>
    <property type="match status" value="2"/>
</dbReference>
<keyword evidence="5" id="KW-0804">Transcription</keyword>
<reference evidence="9 10" key="1">
    <citation type="submission" date="2017-10" db="EMBL/GenBank/DDBJ databases">
        <title>Bacillus sp. nov., a halophilic bacterium isolated from a Keqin Lake.</title>
        <authorList>
            <person name="Wang H."/>
        </authorList>
    </citation>
    <scope>NUCLEOTIDE SEQUENCE [LARGE SCALE GENOMIC DNA]</scope>
    <source>
        <strain evidence="9 10">KQ-12</strain>
    </source>
</reference>
<dbReference type="InterPro" id="IPR016152">
    <property type="entry name" value="PTrfase/Anion_transptr"/>
</dbReference>
<dbReference type="Proteomes" id="UP000248214">
    <property type="component" value="Unassembled WGS sequence"/>
</dbReference>
<dbReference type="GO" id="GO:0006355">
    <property type="term" value="P:regulation of DNA-templated transcription"/>
    <property type="evidence" value="ECO:0007669"/>
    <property type="project" value="InterPro"/>
</dbReference>
<dbReference type="InterPro" id="IPR007737">
    <property type="entry name" value="Mga_HTH"/>
</dbReference>
<dbReference type="InterPro" id="IPR050661">
    <property type="entry name" value="BglG_antiterminators"/>
</dbReference>
<dbReference type="InterPro" id="IPR013011">
    <property type="entry name" value="PTS_EIIB_2"/>
</dbReference>
<evidence type="ECO:0000313" key="10">
    <source>
        <dbReference type="Proteomes" id="UP000248214"/>
    </source>
</evidence>
<proteinExistence type="predicted"/>
<dbReference type="PANTHER" id="PTHR30185">
    <property type="entry name" value="CRYPTIC BETA-GLUCOSIDE BGL OPERON ANTITERMINATOR"/>
    <property type="match status" value="1"/>
</dbReference>
<evidence type="ECO:0000256" key="5">
    <source>
        <dbReference type="ARBA" id="ARBA00023163"/>
    </source>
</evidence>
<gene>
    <name evidence="9" type="ORF">CR194_09250</name>
</gene>
<evidence type="ECO:0000259" key="8">
    <source>
        <dbReference type="PROSITE" id="PS51372"/>
    </source>
</evidence>
<dbReference type="Gene3D" id="1.10.10.10">
    <property type="entry name" value="Winged helix-like DNA-binding domain superfamily/Winged helix DNA-binding domain"/>
    <property type="match status" value="2"/>
</dbReference>
<dbReference type="SUPFAM" id="SSF52794">
    <property type="entry name" value="PTS system IIB component-like"/>
    <property type="match status" value="1"/>
</dbReference>
<organism evidence="9 10">
    <name type="scientific">Salipaludibacillus keqinensis</name>
    <dbReference type="NCBI Taxonomy" id="2045207"/>
    <lineage>
        <taxon>Bacteria</taxon>
        <taxon>Bacillati</taxon>
        <taxon>Bacillota</taxon>
        <taxon>Bacilli</taxon>
        <taxon>Bacillales</taxon>
        <taxon>Bacillaceae</taxon>
    </lineage>
</organism>
<protein>
    <submittedName>
        <fullName evidence="9">PTS fructose transporter subunit IIA</fullName>
    </submittedName>
</protein>
<dbReference type="PROSITE" id="PS51094">
    <property type="entry name" value="PTS_EIIA_TYPE_2"/>
    <property type="match status" value="1"/>
</dbReference>
<dbReference type="InterPro" id="IPR036634">
    <property type="entry name" value="PRD_sf"/>
</dbReference>
<dbReference type="SUPFAM" id="SSF46785">
    <property type="entry name" value="Winged helix' DNA-binding domain"/>
    <property type="match status" value="1"/>
</dbReference>
<evidence type="ECO:0000256" key="2">
    <source>
        <dbReference type="ARBA" id="ARBA00022737"/>
    </source>
</evidence>
<dbReference type="PROSITE" id="PS51372">
    <property type="entry name" value="PRD_2"/>
    <property type="match status" value="2"/>
</dbReference>
<dbReference type="EMBL" id="PDOD01000002">
    <property type="protein sequence ID" value="PYZ93365.1"/>
    <property type="molecule type" value="Genomic_DNA"/>
</dbReference>
<dbReference type="Pfam" id="PF08279">
    <property type="entry name" value="HTH_11"/>
    <property type="match status" value="1"/>
</dbReference>
<dbReference type="AlphaFoldDB" id="A0A323TV43"/>
<feature type="domain" description="PTS EIIB type-2" evidence="7">
    <location>
        <begin position="416"/>
        <end position="507"/>
    </location>
</feature>
<feature type="domain" description="PRD" evidence="8">
    <location>
        <begin position="304"/>
        <end position="411"/>
    </location>
</feature>
<dbReference type="SUPFAM" id="SSF63520">
    <property type="entry name" value="PTS-regulatory domain, PRD"/>
    <property type="match status" value="2"/>
</dbReference>
<accession>A0A323TV43</accession>
<dbReference type="Gene3D" id="3.40.930.10">
    <property type="entry name" value="Mannitol-specific EII, Chain A"/>
    <property type="match status" value="1"/>
</dbReference>
<evidence type="ECO:0000313" key="9">
    <source>
        <dbReference type="EMBL" id="PYZ93365.1"/>
    </source>
</evidence>
<dbReference type="GO" id="GO:0008982">
    <property type="term" value="F:protein-N(PI)-phosphohistidine-sugar phosphotransferase activity"/>
    <property type="evidence" value="ECO:0007669"/>
    <property type="project" value="InterPro"/>
</dbReference>
<feature type="domain" description="PRD" evidence="8">
    <location>
        <begin position="191"/>
        <end position="296"/>
    </location>
</feature>
<dbReference type="CDD" id="cd00211">
    <property type="entry name" value="PTS_IIA_fru"/>
    <property type="match status" value="1"/>
</dbReference>
<dbReference type="Pfam" id="PF00874">
    <property type="entry name" value="PRD"/>
    <property type="match status" value="2"/>
</dbReference>
<dbReference type="InterPro" id="IPR011608">
    <property type="entry name" value="PRD"/>
</dbReference>
<dbReference type="GO" id="GO:0009401">
    <property type="term" value="P:phosphoenolpyruvate-dependent sugar phosphotransferase system"/>
    <property type="evidence" value="ECO:0007669"/>
    <property type="project" value="InterPro"/>
</dbReference>
<dbReference type="InterPro" id="IPR036388">
    <property type="entry name" value="WH-like_DNA-bd_sf"/>
</dbReference>
<dbReference type="Pfam" id="PF05043">
    <property type="entry name" value="Mga"/>
    <property type="match status" value="1"/>
</dbReference>
<keyword evidence="4" id="KW-0010">Activator</keyword>
<dbReference type="InterPro" id="IPR036390">
    <property type="entry name" value="WH_DNA-bd_sf"/>
</dbReference>
<dbReference type="InterPro" id="IPR036095">
    <property type="entry name" value="PTS_EIIB-like_sf"/>
</dbReference>
<keyword evidence="2" id="KW-0677">Repeat</keyword>